<feature type="transmembrane region" description="Helical" evidence="9">
    <location>
        <begin position="78"/>
        <end position="95"/>
    </location>
</feature>
<accession>A0A9P8A0X8</accession>
<feature type="transmembrane region" description="Helical" evidence="9">
    <location>
        <begin position="3215"/>
        <end position="3237"/>
    </location>
</feature>
<evidence type="ECO:0000256" key="8">
    <source>
        <dbReference type="SAM" id="MobiDB-lite"/>
    </source>
</evidence>
<proteinExistence type="predicted"/>
<feature type="compositionally biased region" description="Polar residues" evidence="8">
    <location>
        <begin position="2719"/>
        <end position="2731"/>
    </location>
</feature>
<feature type="compositionally biased region" description="Low complexity" evidence="8">
    <location>
        <begin position="391"/>
        <end position="401"/>
    </location>
</feature>
<dbReference type="InterPro" id="IPR002130">
    <property type="entry name" value="Cyclophilin-type_PPIase_dom"/>
</dbReference>
<dbReference type="GO" id="GO:0005788">
    <property type="term" value="C:endoplasmic reticulum lumen"/>
    <property type="evidence" value="ECO:0007669"/>
    <property type="project" value="UniProtKB-SubCell"/>
</dbReference>
<feature type="transmembrane region" description="Helical" evidence="9">
    <location>
        <begin position="3151"/>
        <end position="3174"/>
    </location>
</feature>
<evidence type="ECO:0000256" key="5">
    <source>
        <dbReference type="ARBA" id="ARBA00022829"/>
    </source>
</evidence>
<dbReference type="SUPFAM" id="SSF48452">
    <property type="entry name" value="TPR-like"/>
    <property type="match status" value="1"/>
</dbReference>
<comment type="catalytic activity">
    <reaction evidence="1">
        <text>All bonds known to be hydrolyzed by this endopeptidase have arginine in P1 and an acidic residue in P4. P6 is often occupied by an acidic residue or by a hydroxy-amino-acid residue, the phosphorylation of which enhances cleavage.</text>
        <dbReference type="EC" id="3.4.22.49"/>
    </reaction>
</comment>
<dbReference type="GO" id="GO:0005634">
    <property type="term" value="C:nucleus"/>
    <property type="evidence" value="ECO:0007669"/>
    <property type="project" value="InterPro"/>
</dbReference>
<dbReference type="GO" id="GO:0051307">
    <property type="term" value="P:meiotic chromosome separation"/>
    <property type="evidence" value="ECO:0007669"/>
    <property type="project" value="TreeGrafter"/>
</dbReference>
<feature type="domain" description="PPIase cyclophilin-type" evidence="10">
    <location>
        <begin position="105"/>
        <end position="262"/>
    </location>
</feature>
<gene>
    <name evidence="12" type="ORF">KVV02_001319</name>
</gene>
<protein>
    <recommendedName>
        <fullName evidence="14">PPIase cyclophilin-type domain-containing protein</fullName>
    </recommendedName>
</protein>
<feature type="compositionally biased region" description="Polar residues" evidence="8">
    <location>
        <begin position="418"/>
        <end position="432"/>
    </location>
</feature>
<dbReference type="Pfam" id="PF00160">
    <property type="entry name" value="Pro_isomerase"/>
    <property type="match status" value="1"/>
</dbReference>
<keyword evidence="9" id="KW-1133">Transmembrane helix</keyword>
<keyword evidence="6" id="KW-0697">Rotamase</keyword>
<feature type="region of interest" description="Disordered" evidence="8">
    <location>
        <begin position="3180"/>
        <end position="3208"/>
    </location>
</feature>
<feature type="compositionally biased region" description="Acidic residues" evidence="8">
    <location>
        <begin position="2903"/>
        <end position="2922"/>
    </location>
</feature>
<dbReference type="Gene3D" id="2.40.100.10">
    <property type="entry name" value="Cyclophilin-like"/>
    <property type="match status" value="1"/>
</dbReference>
<dbReference type="GO" id="GO:0006508">
    <property type="term" value="P:proteolysis"/>
    <property type="evidence" value="ECO:0007669"/>
    <property type="project" value="InterPro"/>
</dbReference>
<evidence type="ECO:0000259" key="10">
    <source>
        <dbReference type="PROSITE" id="PS50072"/>
    </source>
</evidence>
<comment type="subcellular location">
    <subcellularLocation>
        <location evidence="3">Endoplasmic reticulum lumen</location>
    </subcellularLocation>
</comment>
<sequence length="3369" mass="372745">MRRQASSWTSPVHKPGALSLEHSNNKRPVIISGCTRTSANGHLPRRKFQLRTQHISSSFSSTTSSFSHTLNMVSFKRALVFVMAVAVVAVSAQAAKGPVVTNKVYFDIEQDGKPLGRIVIGLFGKTVPDTAKNFLELSTGVHGFGYAGSTFHRVIKQFMIQGGDFTNGNGTGGKSIYGAKFKDENFKLRHTGPGILSMANAGKDTNGSQFFITTVKTSWLDGRHVVFGTVMEGMDVVEAIENTETNPGDSPKKAVTIKASGELEMEADKIVHAELSITFTAITLPPDLRPRMAAVAEDPFDAFIHTLADHQRYHPGLVAEFQQLIASTQTAATSQRASSYRLQTPQQPMTTLDKQVKRIVNQTLSSLTQWSKVLNSPDSSDMVPREKTDSADSAAATTAATILRSAEAGSAAVPSARPGTTSRTRVAPTFNQKGIDRPGSVKSSTATTSKGIGATTVSSTHRSGRATGGNSRTEKKQPVSKAGPSSTAGPAETSAHSTISVYVTEQPTYNHVAIVVDIGFLSIATLESMDRELPANLLEVEKARSNMITKIVHLGMKKRAMLELEVLRERLIKGAKVLWNEIDLESKDQGQQVYSVTAIRPRPASSSASAETLKKTYQHLFTFHTPKAIQSRSSDASAAGSEPIQTFILLVLALFNNAVRCWTDVRNNTMAYLLDDMMSQPESPYDWCLCLGQFKQQAASQQLDAIFRLLFIAAGKATDASSGREGQQHALALRIHAMRYHAAYLRMSDAKDPGIIWDKIMRCGVEYDRSTRAGQTQEDALSVVRAYKDIYEFVKGASAVDCSDARFRKWHSHLLFFSSKVDDPSFTTFAQNILQMDMDMTMPSIVTSKPLPTNIPQYNTSQEALHGSSATSQPPVIARSSSAMESNPESPEQVSSRLDQAVRALRKLEDLLQSRNSGSVSVNDLEACVTETIGTLLSLGQSLSSFPSEGLAPTILMNIARIFRSMDTLRSTGSKIMDRQEKEQSARIAKEAPPMDKQSHSLPYIGQVIRVLADVTEGLWGQGKSDYMLWYNSSPSANPNPTKLSCARVDAILFVFRLHQSGLSMDSLPEEKPMLSYLESAHSMAVDMNDTESLHWISNALYNFGGTLFKAGKQREAIRPLAAAIQCLRSSLEDELLVDLSLDDNEAKHSKAEAREQLAKRYEILGVCHLAVNELDRALESFNSGLCAMPLSAFLHIDTVAVGELKTSQYPAAKLLGRRSRTLLMMEGSQFRSVVTSVPEFDTKMTQVGVPTHMRGIVQEYECGLLSVLSLRGNQLNRRNQDQVEILKHLMVRVYRGGRALIHPIRRARVLVQLAVLYQDGTDLALRQEAVNLVKEAIEILKEKDLEHDRDLEPVRNHNLAMAYTWQGILDRQQAENGMVRMSKPFQIALQLWEMILSKVECFASAGDSQHLRHRSEIERARVHLPEPELLFEHLRMLADCLGMIDYRVMQVQIYLLMLRLCNGLLPIFENTYADAVRIYSRMGQAYLALGYSGKAKMALNRGKLVLEEMERASMDSARRGEVYATWLLSHSLYLTSVGQKTQSAYAYNQAKHHFDLYQNHPSLATGHMKLSNGATLSKRVEAKVNWAMILVEASLARSQLLYHEGNLAEAISDAMRAYRQLCRIVATLSAEVKAAQKNPTSVYQQPLENPFLVHEEPLDRSASHPPQQQSQTKQERPSAETEQLRQGLELLATQRYQWSIFRLIIETFHHLSTIFLVQGSAREAEFFVLEGKHIAELSRAGKSVDRFRLDQAQLGLRKHQWRESQEILQDLVSQEDMSNAGALSWEIHDARIQLLYGDLYFATGRLDRSLEAYYRTDEVLSHLMDKSFISELERLVIREPQTPREKRLATVYQHQSISLRHLHSSSSALLPGMDASGGGLDQAQFECVVLSGIKAAMGYRTSLIFGQLGQRTEAHGLIEKSRAEDRLATTAAEYHLAKAKMLMVELEDAMAKHLMYAMIPDSALSVGLFKKTRTQQLTPPPALFTRHSSADNDTSLPSSLLLHTPRDLGPISASPSVRVTRMSRRRRSQLANQVQLLSPSSAAPAGSLEAGKQVLGARKNTTSHYFKILMQAKGHLSEALGHSIKAYPPHVITDICARQAYLAVLESCFHEDYENMASAFSGMNTTVELTRDQDADGCLWAMANRAACSLETAKAVTQRREMHGLIKQKLNPTLLQEDQAWPREILLNNPLQSNKQYSQHQQQPFLRPKKKMQSERLGRKTVNYTGLEKPRRLQLRMTNDDDDDDDKYHGEQNQLTTGGSVDIDDDEDEADEDLEAVGMKPEDIQTRRGYRQYLDRQQFLYPSTSLGNERSFLQALERAYDQDLETGGRDHSEHFQRDFVDILPDQWTVVSLSMDMEHETLYVNRLRANAMPVVVRLPLNRAQLREGDDQDLGLKLGCGLEFDDDEETPAGYPLSYKDALEELQDILKGSQETLDIGSFSSSLGASTSTSTQYGQHGQPPVKLTREIKAEWWNRRQRLDDRLCALLGSMEDQWLCGLKGLIQSHNTPADSESLLTFKKTLEWIMMQAVDSMSSFSTARGDGTQAGSRSRRGSLVQLEINIELCRVILHLGDQPSFSELKDLIYFLVDAYLYKSVSGSSTPASQFAASGAEGMEGTFEPDPPSSSGGRSSNSVPYIEYSDLQFGRIAVQIKQALRCYWLAETEAKNNGFDEGAHVILILDKHLQGFPWESCPALRGEAVSRMPSIWFLRDRILQQRFLSSSGQQDPTNAQDQAPGPQQERSKWRDLEVDPQRTFYILNPAGDLKNTEREFEDYVQSQEGWDGIVGRAPLNVEYMNALSKNELYIYFGHSGGEQYIKTSQIRQLGHCAVSLLLGCSSGSLKGSGEFDPTGNAMNYLLAGCPTLVANLWDVTDRDLDRFSKAVFSLWGLDDNCRGRTPSKGSEQEREDAEGMEGVEEGGSEEGGLEQGAMANGPSARLSIVEAVKEAREECRLKYLVGAASVVYGIPPPHLLSAPPAPLEQAALTTARMSSAIHKYRQRLVEEWPRLVVALVSVYGIYYAANNILSTSQQIKSFGSFASHYGSRPSSLASSPSSPFVHISPQLTFTPNGRSDGTDASSSTSHSDQHAKNNVILNQLRLFTGSSQELANIDFEGRTEAAVVYTLLVISSLSILDNAIGLMVATRRSLRLTQVAFAIWCLRFLFRILSLVSVLFMLMAGTDTGSNPGSPIPPTKAPLNANGESLTDAPPTMNDDGSRTMMTLTVLEVIVALVHGWSLLVLIRDLRNQPRPRTVFARLWDWFCGSRWGQKLGLASNPLGSLSNGSVHSFQSHLYVGYGGRGGSTVDVETCSIRSGGSGSSLWDRDIAASLGFGTGLLSSGSSVRSVAATIPEMMVAAGRSRASSISSLDSAEKM</sequence>
<keyword evidence="5" id="KW-0159">Chromosome partition</keyword>
<evidence type="ECO:0000256" key="3">
    <source>
        <dbReference type="ARBA" id="ARBA00004319"/>
    </source>
</evidence>
<comment type="catalytic activity">
    <reaction evidence="2">
        <text>[protein]-peptidylproline (omega=180) = [protein]-peptidylproline (omega=0)</text>
        <dbReference type="Rhea" id="RHEA:16237"/>
        <dbReference type="Rhea" id="RHEA-COMP:10747"/>
        <dbReference type="Rhea" id="RHEA-COMP:10748"/>
        <dbReference type="ChEBI" id="CHEBI:83833"/>
        <dbReference type="ChEBI" id="CHEBI:83834"/>
        <dbReference type="EC" id="5.2.1.8"/>
    </reaction>
</comment>
<keyword evidence="9" id="KW-0812">Transmembrane</keyword>
<dbReference type="PANTHER" id="PTHR12792:SF0">
    <property type="entry name" value="SEPARIN"/>
    <property type="match status" value="1"/>
</dbReference>
<dbReference type="SUPFAM" id="SSF50891">
    <property type="entry name" value="Cyclophilin-like"/>
    <property type="match status" value="1"/>
</dbReference>
<dbReference type="EMBL" id="JAIFTL010000307">
    <property type="protein sequence ID" value="KAG9320277.1"/>
    <property type="molecule type" value="Genomic_DNA"/>
</dbReference>
<feature type="region of interest" description="Disordered" evidence="8">
    <location>
        <begin position="1"/>
        <end position="20"/>
    </location>
</feature>
<evidence type="ECO:0008006" key="14">
    <source>
        <dbReference type="Google" id="ProtNLM"/>
    </source>
</evidence>
<dbReference type="InterPro" id="IPR020892">
    <property type="entry name" value="Cyclophilin-type_PPIase_CS"/>
</dbReference>
<feature type="region of interest" description="Disordered" evidence="8">
    <location>
        <begin position="2719"/>
        <end position="2744"/>
    </location>
</feature>
<evidence type="ECO:0000313" key="13">
    <source>
        <dbReference type="Proteomes" id="UP000717515"/>
    </source>
</evidence>
<evidence type="ECO:0000256" key="7">
    <source>
        <dbReference type="ARBA" id="ARBA00023235"/>
    </source>
</evidence>
<dbReference type="InterPro" id="IPR011990">
    <property type="entry name" value="TPR-like_helical_dom_sf"/>
</dbReference>
<feature type="region of interest" description="Disordered" evidence="8">
    <location>
        <begin position="374"/>
        <end position="494"/>
    </location>
</feature>
<name>A0A9P8A0X8_MORAP</name>
<dbReference type="PROSITE" id="PS50072">
    <property type="entry name" value="CSA_PPIASE_2"/>
    <property type="match status" value="1"/>
</dbReference>
<evidence type="ECO:0000256" key="1">
    <source>
        <dbReference type="ARBA" id="ARBA00000451"/>
    </source>
</evidence>
<dbReference type="PRINTS" id="PR00153">
    <property type="entry name" value="CSAPPISMRASE"/>
</dbReference>
<keyword evidence="4" id="KW-0378">Hydrolase</keyword>
<organism evidence="12 13">
    <name type="scientific">Mortierella alpina</name>
    <name type="common">Oleaginous fungus</name>
    <name type="synonym">Mortierella renispora</name>
    <dbReference type="NCBI Taxonomy" id="64518"/>
    <lineage>
        <taxon>Eukaryota</taxon>
        <taxon>Fungi</taxon>
        <taxon>Fungi incertae sedis</taxon>
        <taxon>Mucoromycota</taxon>
        <taxon>Mortierellomycotina</taxon>
        <taxon>Mortierellomycetes</taxon>
        <taxon>Mortierellales</taxon>
        <taxon>Mortierellaceae</taxon>
        <taxon>Mortierella</taxon>
    </lineage>
</organism>
<dbReference type="FunFam" id="2.40.100.10:FF:000001">
    <property type="entry name" value="Peptidyl-prolyl cis-trans isomerase"/>
    <property type="match status" value="1"/>
</dbReference>
<evidence type="ECO:0000256" key="4">
    <source>
        <dbReference type="ARBA" id="ARBA00022801"/>
    </source>
</evidence>
<dbReference type="PROSITE" id="PS00170">
    <property type="entry name" value="CSA_PPIASE_1"/>
    <property type="match status" value="1"/>
</dbReference>
<keyword evidence="9" id="KW-0472">Membrane</keyword>
<feature type="compositionally biased region" description="Polar residues" evidence="8">
    <location>
        <begin position="3063"/>
        <end position="3080"/>
    </location>
</feature>
<feature type="region of interest" description="Disordered" evidence="8">
    <location>
        <begin position="2893"/>
        <end position="2929"/>
    </location>
</feature>
<feature type="transmembrane region" description="Helical" evidence="9">
    <location>
        <begin position="3116"/>
        <end position="3139"/>
    </location>
</feature>
<dbReference type="PROSITE" id="PS51700">
    <property type="entry name" value="SEPARIN"/>
    <property type="match status" value="1"/>
</dbReference>
<dbReference type="Pfam" id="PF03568">
    <property type="entry name" value="Separin_C"/>
    <property type="match status" value="1"/>
</dbReference>
<dbReference type="CDD" id="cd01926">
    <property type="entry name" value="cyclophilin_ABH_like"/>
    <property type="match status" value="1"/>
</dbReference>
<feature type="region of interest" description="Disordered" evidence="8">
    <location>
        <begin position="1659"/>
        <end position="1683"/>
    </location>
</feature>
<dbReference type="InterPro" id="IPR030397">
    <property type="entry name" value="SEPARIN_core_dom"/>
</dbReference>
<comment type="caution">
    <text evidence="12">The sequence shown here is derived from an EMBL/GenBank/DDBJ whole genome shotgun (WGS) entry which is preliminary data.</text>
</comment>
<evidence type="ECO:0000256" key="9">
    <source>
        <dbReference type="SAM" id="Phobius"/>
    </source>
</evidence>
<dbReference type="GO" id="GO:0004197">
    <property type="term" value="F:cysteine-type endopeptidase activity"/>
    <property type="evidence" value="ECO:0007669"/>
    <property type="project" value="InterPro"/>
</dbReference>
<keyword evidence="7" id="KW-0413">Isomerase</keyword>
<dbReference type="InterPro" id="IPR005314">
    <property type="entry name" value="Peptidase_C50"/>
</dbReference>
<dbReference type="PANTHER" id="PTHR12792">
    <property type="entry name" value="EXTRA SPINDLE POLES 1-RELATED"/>
    <property type="match status" value="1"/>
</dbReference>
<evidence type="ECO:0000256" key="6">
    <source>
        <dbReference type="ARBA" id="ARBA00023110"/>
    </source>
</evidence>
<evidence type="ECO:0000313" key="12">
    <source>
        <dbReference type="EMBL" id="KAG9320277.1"/>
    </source>
</evidence>
<dbReference type="GO" id="GO:0003755">
    <property type="term" value="F:peptidyl-prolyl cis-trans isomerase activity"/>
    <property type="evidence" value="ECO:0007669"/>
    <property type="project" value="UniProtKB-KW"/>
</dbReference>
<dbReference type="GO" id="GO:0006457">
    <property type="term" value="P:protein folding"/>
    <property type="evidence" value="ECO:0007669"/>
    <property type="project" value="InterPro"/>
</dbReference>
<dbReference type="GO" id="GO:0072686">
    <property type="term" value="C:mitotic spindle"/>
    <property type="evidence" value="ECO:0007669"/>
    <property type="project" value="TreeGrafter"/>
</dbReference>
<dbReference type="InterPro" id="IPR029000">
    <property type="entry name" value="Cyclophilin-like_dom_sf"/>
</dbReference>
<feature type="domain" description="Peptidase C50" evidence="11">
    <location>
        <begin position="2750"/>
        <end position="2845"/>
    </location>
</feature>
<feature type="compositionally biased region" description="Polar residues" evidence="8">
    <location>
        <begin position="1"/>
        <end position="10"/>
    </location>
</feature>
<feature type="region of interest" description="Disordered" evidence="8">
    <location>
        <begin position="3063"/>
        <end position="3084"/>
    </location>
</feature>
<evidence type="ECO:0000259" key="11">
    <source>
        <dbReference type="PROSITE" id="PS51700"/>
    </source>
</evidence>
<evidence type="ECO:0000256" key="2">
    <source>
        <dbReference type="ARBA" id="ARBA00000971"/>
    </source>
</evidence>
<reference evidence="12" key="1">
    <citation type="submission" date="2021-07" db="EMBL/GenBank/DDBJ databases">
        <title>Draft genome of Mortierella alpina, strain LL118, isolated from an aspen leaf litter sample.</title>
        <authorList>
            <person name="Yang S."/>
            <person name="Vinatzer B.A."/>
        </authorList>
    </citation>
    <scope>NUCLEOTIDE SEQUENCE</scope>
    <source>
        <strain evidence="12">LL118</strain>
    </source>
</reference>
<feature type="compositionally biased region" description="Polar residues" evidence="8">
    <location>
        <begin position="483"/>
        <end position="494"/>
    </location>
</feature>
<feature type="compositionally biased region" description="Low complexity" evidence="8">
    <location>
        <begin position="2193"/>
        <end position="2204"/>
    </location>
</feature>
<feature type="region of interest" description="Disordered" evidence="8">
    <location>
        <begin position="2192"/>
        <end position="2271"/>
    </location>
</feature>
<dbReference type="Proteomes" id="UP000717515">
    <property type="component" value="Unassembled WGS sequence"/>
</dbReference>
<feature type="region of interest" description="Disordered" evidence="8">
    <location>
        <begin position="2603"/>
        <end position="2631"/>
    </location>
</feature>
<feature type="compositionally biased region" description="Basic and acidic residues" evidence="8">
    <location>
        <begin position="1674"/>
        <end position="1683"/>
    </location>
</feature>
<feature type="region of interest" description="Disordered" evidence="8">
    <location>
        <begin position="851"/>
        <end position="894"/>
    </location>
</feature>
<feature type="compositionally biased region" description="Polar residues" evidence="8">
    <location>
        <begin position="441"/>
        <end position="461"/>
    </location>
</feature>